<sequence length="237" mass="25629">MKCTVFGDMVGELVQLAARDDVQPLIVVAQLFKSSVYLNDTYIQNTHYMSQVFLNPDFPEVAAFRNRLYSAEDELEGGARAITTIEDVMNQTHKGKHVNLHPKVIQSFLEKKFLFKVSVSTQNVSSMDYVYAVEKICDDEALIGIYSSTNSMEIEGIDQSVSNMLPTTASAEADSQASGPRIVSLSKDTNSQGAFEDAGGSPEKAVGEDIIPSAGLSGLASPELSHSSTRSGRHVAA</sequence>
<feature type="region of interest" description="Disordered" evidence="1">
    <location>
        <begin position="168"/>
        <end position="237"/>
    </location>
</feature>
<proteinExistence type="predicted"/>
<organism evidence="2 3">
    <name type="scientific">Stylosanthes scabra</name>
    <dbReference type="NCBI Taxonomy" id="79078"/>
    <lineage>
        <taxon>Eukaryota</taxon>
        <taxon>Viridiplantae</taxon>
        <taxon>Streptophyta</taxon>
        <taxon>Embryophyta</taxon>
        <taxon>Tracheophyta</taxon>
        <taxon>Spermatophyta</taxon>
        <taxon>Magnoliopsida</taxon>
        <taxon>eudicotyledons</taxon>
        <taxon>Gunneridae</taxon>
        <taxon>Pentapetalae</taxon>
        <taxon>rosids</taxon>
        <taxon>fabids</taxon>
        <taxon>Fabales</taxon>
        <taxon>Fabaceae</taxon>
        <taxon>Papilionoideae</taxon>
        <taxon>50 kb inversion clade</taxon>
        <taxon>dalbergioids sensu lato</taxon>
        <taxon>Dalbergieae</taxon>
        <taxon>Pterocarpus clade</taxon>
        <taxon>Stylosanthes</taxon>
    </lineage>
</organism>
<dbReference type="Proteomes" id="UP001341840">
    <property type="component" value="Unassembled WGS sequence"/>
</dbReference>
<reference evidence="2 3" key="1">
    <citation type="journal article" date="2023" name="Plants (Basel)">
        <title>Bridging the Gap: Combining Genomics and Transcriptomics Approaches to Understand Stylosanthes scabra, an Orphan Legume from the Brazilian Caatinga.</title>
        <authorList>
            <person name="Ferreira-Neto J.R.C."/>
            <person name="da Silva M.D."/>
            <person name="Binneck E."/>
            <person name="de Melo N.F."/>
            <person name="da Silva R.H."/>
            <person name="de Melo A.L.T.M."/>
            <person name="Pandolfi V."/>
            <person name="Bustamante F.O."/>
            <person name="Brasileiro-Vidal A.C."/>
            <person name="Benko-Iseppon A.M."/>
        </authorList>
    </citation>
    <scope>NUCLEOTIDE SEQUENCE [LARGE SCALE GENOMIC DNA]</scope>
    <source>
        <tissue evidence="2">Leaves</tissue>
    </source>
</reference>
<dbReference type="Gene3D" id="2.40.50.140">
    <property type="entry name" value="Nucleic acid-binding proteins"/>
    <property type="match status" value="1"/>
</dbReference>
<dbReference type="InterPro" id="IPR012340">
    <property type="entry name" value="NA-bd_OB-fold"/>
</dbReference>
<feature type="compositionally biased region" description="Polar residues" evidence="1">
    <location>
        <begin position="168"/>
        <end position="178"/>
    </location>
</feature>
<protein>
    <submittedName>
        <fullName evidence="2">Uncharacterized protein</fullName>
    </submittedName>
</protein>
<name>A0ABU6STU7_9FABA</name>
<accession>A0ABU6STU7</accession>
<keyword evidence="3" id="KW-1185">Reference proteome</keyword>
<gene>
    <name evidence="2" type="ORF">PIB30_081145</name>
</gene>
<evidence type="ECO:0000313" key="2">
    <source>
        <dbReference type="EMBL" id="MED6139148.1"/>
    </source>
</evidence>
<evidence type="ECO:0000256" key="1">
    <source>
        <dbReference type="SAM" id="MobiDB-lite"/>
    </source>
</evidence>
<dbReference type="EMBL" id="JASCZI010061619">
    <property type="protein sequence ID" value="MED6139148.1"/>
    <property type="molecule type" value="Genomic_DNA"/>
</dbReference>
<evidence type="ECO:0000313" key="3">
    <source>
        <dbReference type="Proteomes" id="UP001341840"/>
    </source>
</evidence>
<comment type="caution">
    <text evidence="2">The sequence shown here is derived from an EMBL/GenBank/DDBJ whole genome shotgun (WGS) entry which is preliminary data.</text>
</comment>